<comment type="caution">
    <text evidence="2">The sequence shown here is derived from an EMBL/GenBank/DDBJ whole genome shotgun (WGS) entry which is preliminary data.</text>
</comment>
<protein>
    <recommendedName>
        <fullName evidence="1">ABC-three component systems C-terminal domain-containing protein</fullName>
    </recommendedName>
</protein>
<dbReference type="RefSeq" id="WP_183201268.1">
    <property type="nucleotide sequence ID" value="NZ_JACIEK010000012.1"/>
</dbReference>
<accession>A0A7W6MLF9</accession>
<dbReference type="Pfam" id="PF20283">
    <property type="entry name" value="CTD7"/>
    <property type="match status" value="1"/>
</dbReference>
<reference evidence="2 3" key="1">
    <citation type="submission" date="2020-08" db="EMBL/GenBank/DDBJ databases">
        <title>Genomic Encyclopedia of Type Strains, Phase IV (KMG-IV): sequencing the most valuable type-strain genomes for metagenomic binning, comparative biology and taxonomic classification.</title>
        <authorList>
            <person name="Goeker M."/>
        </authorList>
    </citation>
    <scope>NUCLEOTIDE SEQUENCE [LARGE SCALE GENOMIC DNA]</scope>
    <source>
        <strain evidence="2 3">DSM 102238</strain>
    </source>
</reference>
<organism evidence="2 3">
    <name type="scientific">Aureimonas pseudogalii</name>
    <dbReference type="NCBI Taxonomy" id="1744844"/>
    <lineage>
        <taxon>Bacteria</taxon>
        <taxon>Pseudomonadati</taxon>
        <taxon>Pseudomonadota</taxon>
        <taxon>Alphaproteobacteria</taxon>
        <taxon>Hyphomicrobiales</taxon>
        <taxon>Aurantimonadaceae</taxon>
        <taxon>Aureimonas</taxon>
    </lineage>
</organism>
<gene>
    <name evidence="2" type="ORF">GGR04_003618</name>
</gene>
<dbReference type="EMBL" id="JACIEK010000012">
    <property type="protein sequence ID" value="MBB3999748.1"/>
    <property type="molecule type" value="Genomic_DNA"/>
</dbReference>
<dbReference type="Proteomes" id="UP000542776">
    <property type="component" value="Unassembled WGS sequence"/>
</dbReference>
<proteinExistence type="predicted"/>
<evidence type="ECO:0000313" key="3">
    <source>
        <dbReference type="Proteomes" id="UP000542776"/>
    </source>
</evidence>
<feature type="domain" description="ABC-three component systems C-terminal" evidence="1">
    <location>
        <begin position="264"/>
        <end position="383"/>
    </location>
</feature>
<keyword evidence="3" id="KW-1185">Reference proteome</keyword>
<evidence type="ECO:0000313" key="2">
    <source>
        <dbReference type="EMBL" id="MBB3999748.1"/>
    </source>
</evidence>
<sequence length="388" mass="42218">MNAMTQTGKHSAAGQYLGYALQPVRLCFHLLNAPDGASVSLEHLDDVAVHLAGGEVILEQSKSALKQNPLSDWATDLWKSLANWLSFMAAGEIDPTTSRFRLYVTPVKAGGFATALNDAKTDDEVEALLANLVKAHGKLKAPPACDVDVQTFLTADAAYRTALVKNLTIISVDADPVEPIRAIFKPTVSPLILDLVCERAIGAAKEAADRLIRAGKPAILNADSFRAEQRAFVQKNNLPGLLASFTDQPPFEAVEQLIADRPAFVRQLEFIEVGDEACVRAVSDYLRTLADISIWGESGLIFEKNLSDWDDDLVSRYEHVSAEVQDVQAGHPATVRGRIVYRRCAQLQPPLDGRVVPGHFVHGSFNALAHGLRLGWHPDYKTLLGPAT</sequence>
<evidence type="ECO:0000259" key="1">
    <source>
        <dbReference type="Pfam" id="PF20283"/>
    </source>
</evidence>
<name>A0A7W6MLF9_9HYPH</name>
<dbReference type="InterPro" id="IPR046913">
    <property type="entry name" value="ABC-3C_CTD7"/>
</dbReference>
<dbReference type="AlphaFoldDB" id="A0A7W6MLF9"/>